<keyword evidence="11" id="KW-0969">Cilium</keyword>
<reference evidence="11 12" key="1">
    <citation type="submission" date="2018-06" db="EMBL/GenBank/DDBJ databases">
        <title>The draft genome sequences of strains SCU63 and S1.</title>
        <authorList>
            <person name="Gan L."/>
        </authorList>
    </citation>
    <scope>NUCLEOTIDE SEQUENCE [LARGE SCALE GENOMIC DNA]</scope>
    <source>
        <strain evidence="11 12">SCU63</strain>
    </source>
</reference>
<dbReference type="AlphaFoldDB" id="A0A365KQX5"/>
<comment type="function">
    <text evidence="1 10">Role in flagellar biosynthesis.</text>
</comment>
<evidence type="ECO:0000256" key="3">
    <source>
        <dbReference type="ARBA" id="ARBA00021717"/>
    </source>
</evidence>
<keyword evidence="5 10" id="KW-0812">Transmembrane</keyword>
<comment type="caution">
    <text evidence="11">The sequence shown here is derived from an EMBL/GenBank/DDBJ whole genome shotgun (WGS) entry which is preliminary data.</text>
</comment>
<dbReference type="GO" id="GO:0044780">
    <property type="term" value="P:bacterial-type flagellum assembly"/>
    <property type="evidence" value="ECO:0007669"/>
    <property type="project" value="UniProtKB-UniRule"/>
</dbReference>
<evidence type="ECO:0000313" key="11">
    <source>
        <dbReference type="EMBL" id="RAZ75505.1"/>
    </source>
</evidence>
<proteinExistence type="inferred from homology"/>
<evidence type="ECO:0000256" key="2">
    <source>
        <dbReference type="ARBA" id="ARBA00009772"/>
    </source>
</evidence>
<feature type="transmembrane region" description="Helical" evidence="10">
    <location>
        <begin position="182"/>
        <end position="203"/>
    </location>
</feature>
<dbReference type="GO" id="GO:0009425">
    <property type="term" value="C:bacterial-type flagellum basal body"/>
    <property type="evidence" value="ECO:0007669"/>
    <property type="project" value="UniProtKB-SubCell"/>
</dbReference>
<evidence type="ECO:0000313" key="12">
    <source>
        <dbReference type="Proteomes" id="UP000251002"/>
    </source>
</evidence>
<accession>A0A365KQX5</accession>
<keyword evidence="12" id="KW-1185">Reference proteome</keyword>
<organism evidence="11 12">
    <name type="scientific">Planococcus halotolerans</name>
    <dbReference type="NCBI Taxonomy" id="2233542"/>
    <lineage>
        <taxon>Bacteria</taxon>
        <taxon>Bacillati</taxon>
        <taxon>Bacillota</taxon>
        <taxon>Bacilli</taxon>
        <taxon>Bacillales</taxon>
        <taxon>Caryophanaceae</taxon>
        <taxon>Planococcus</taxon>
    </lineage>
</organism>
<dbReference type="Pfam" id="PF01311">
    <property type="entry name" value="Bac_export_1"/>
    <property type="match status" value="1"/>
</dbReference>
<evidence type="ECO:0000256" key="8">
    <source>
        <dbReference type="ARBA" id="ARBA00023143"/>
    </source>
</evidence>
<evidence type="ECO:0000256" key="10">
    <source>
        <dbReference type="RuleBase" id="RU362071"/>
    </source>
</evidence>
<evidence type="ECO:0000256" key="1">
    <source>
        <dbReference type="ARBA" id="ARBA00002578"/>
    </source>
</evidence>
<comment type="subcellular location">
    <subcellularLocation>
        <location evidence="10">Cell membrane</location>
        <topology evidence="10">Multi-pass membrane protein</topology>
    </subcellularLocation>
    <subcellularLocation>
        <location evidence="10">Bacterial flagellum basal body</location>
    </subcellularLocation>
</comment>
<feature type="transmembrane region" description="Helical" evidence="10">
    <location>
        <begin position="223"/>
        <end position="242"/>
    </location>
</feature>
<protein>
    <recommendedName>
        <fullName evidence="3 9">Flagellar biosynthetic protein FliR</fullName>
    </recommendedName>
</protein>
<dbReference type="RefSeq" id="WP_112224315.1">
    <property type="nucleotide sequence ID" value="NZ_CP047673.1"/>
</dbReference>
<keyword evidence="11" id="KW-0282">Flagellum</keyword>
<feature type="transmembrane region" description="Helical" evidence="10">
    <location>
        <begin position="117"/>
        <end position="137"/>
    </location>
</feature>
<evidence type="ECO:0000256" key="7">
    <source>
        <dbReference type="ARBA" id="ARBA00023136"/>
    </source>
</evidence>
<sequence length="259" mass="28409">MNSILEVLPYFLLVLIRFTSFFLIAPIFSMKGMPNQFKIGLGVFIALIAVSTLPAEEPIVLDVYYTLMVIKEIGVGLALGFTAALLLYAVQVAGAFIDFQMGFAIANVIDPQTGAQVPIIGHFKYMMALLFMLTVNGHHMLLDGVMHSLRLFPVETTAFAFEAGDLSSFISALFVQMFTIALQIALPIVGALFLVDVALGILAKTVPQLNIFAVGFPVKIFTGFVLLLLTMPIFFYLLQFLFEKIMMSMAQLVKIMGGT</sequence>
<evidence type="ECO:0000256" key="5">
    <source>
        <dbReference type="ARBA" id="ARBA00022692"/>
    </source>
</evidence>
<comment type="similarity">
    <text evidence="2 10">Belongs to the FliR/MopE/SpaR family.</text>
</comment>
<evidence type="ECO:0000256" key="4">
    <source>
        <dbReference type="ARBA" id="ARBA00022475"/>
    </source>
</evidence>
<name>A0A365KQX5_9BACL</name>
<dbReference type="InterPro" id="IPR006303">
    <property type="entry name" value="FliR"/>
</dbReference>
<dbReference type="GO" id="GO:0006605">
    <property type="term" value="P:protein targeting"/>
    <property type="evidence" value="ECO:0007669"/>
    <property type="project" value="UniProtKB-UniRule"/>
</dbReference>
<keyword evidence="4 10" id="KW-1003">Cell membrane</keyword>
<dbReference type="PANTHER" id="PTHR30065">
    <property type="entry name" value="FLAGELLAR BIOSYNTHETIC PROTEIN FLIR"/>
    <property type="match status" value="1"/>
</dbReference>
<keyword evidence="11" id="KW-0966">Cell projection</keyword>
<feature type="transmembrane region" description="Helical" evidence="10">
    <location>
        <begin position="75"/>
        <end position="97"/>
    </location>
</feature>
<dbReference type="NCBIfam" id="TIGR01400">
    <property type="entry name" value="fliR"/>
    <property type="match status" value="1"/>
</dbReference>
<dbReference type="InterPro" id="IPR002010">
    <property type="entry name" value="T3SS_IM_R"/>
</dbReference>
<feature type="transmembrane region" description="Helical" evidence="10">
    <location>
        <begin position="7"/>
        <end position="25"/>
    </location>
</feature>
<gene>
    <name evidence="11" type="ORF">DP120_14140</name>
</gene>
<dbReference type="PANTHER" id="PTHR30065:SF1">
    <property type="entry name" value="SURFACE PRESENTATION OF ANTIGENS PROTEIN SPAR"/>
    <property type="match status" value="1"/>
</dbReference>
<evidence type="ECO:0000256" key="6">
    <source>
        <dbReference type="ARBA" id="ARBA00022989"/>
    </source>
</evidence>
<keyword evidence="8 10" id="KW-0975">Bacterial flagellum</keyword>
<dbReference type="Proteomes" id="UP000251002">
    <property type="component" value="Unassembled WGS sequence"/>
</dbReference>
<feature type="transmembrane region" description="Helical" evidence="10">
    <location>
        <begin position="37"/>
        <end position="55"/>
    </location>
</feature>
<dbReference type="GO" id="GO:0005886">
    <property type="term" value="C:plasma membrane"/>
    <property type="evidence" value="ECO:0007669"/>
    <property type="project" value="UniProtKB-SubCell"/>
</dbReference>
<dbReference type="PRINTS" id="PR00953">
    <property type="entry name" value="TYPE3IMRPROT"/>
</dbReference>
<keyword evidence="6 10" id="KW-1133">Transmembrane helix</keyword>
<evidence type="ECO:0000256" key="9">
    <source>
        <dbReference type="NCBIfam" id="TIGR01400"/>
    </source>
</evidence>
<dbReference type="EMBL" id="QLZR01000006">
    <property type="protein sequence ID" value="RAZ75505.1"/>
    <property type="molecule type" value="Genomic_DNA"/>
</dbReference>
<keyword evidence="7 10" id="KW-0472">Membrane</keyword>